<dbReference type="AlphaFoldDB" id="A0A9E7HC22"/>
<feature type="compositionally biased region" description="Basic and acidic residues" evidence="1">
    <location>
        <begin position="121"/>
        <end position="135"/>
    </location>
</feature>
<organism evidence="2 3">
    <name type="scientific">Musa troglodytarum</name>
    <name type="common">fe'i banana</name>
    <dbReference type="NCBI Taxonomy" id="320322"/>
    <lineage>
        <taxon>Eukaryota</taxon>
        <taxon>Viridiplantae</taxon>
        <taxon>Streptophyta</taxon>
        <taxon>Embryophyta</taxon>
        <taxon>Tracheophyta</taxon>
        <taxon>Spermatophyta</taxon>
        <taxon>Magnoliopsida</taxon>
        <taxon>Liliopsida</taxon>
        <taxon>Zingiberales</taxon>
        <taxon>Musaceae</taxon>
        <taxon>Musa</taxon>
    </lineage>
</organism>
<feature type="compositionally biased region" description="Polar residues" evidence="1">
    <location>
        <begin position="284"/>
        <end position="294"/>
    </location>
</feature>
<keyword evidence="3" id="KW-1185">Reference proteome</keyword>
<reference evidence="2" key="1">
    <citation type="submission" date="2022-05" db="EMBL/GenBank/DDBJ databases">
        <title>The Musa troglodytarum L. genome provides insights into the mechanism of non-climacteric behaviour and enrichment of carotenoids.</title>
        <authorList>
            <person name="Wang J."/>
        </authorList>
    </citation>
    <scope>NUCLEOTIDE SEQUENCE</scope>
    <source>
        <tissue evidence="2">Leaf</tissue>
    </source>
</reference>
<protein>
    <submittedName>
        <fullName evidence="2">Uncharacterized protein</fullName>
    </submittedName>
</protein>
<dbReference type="OrthoDB" id="775386at2759"/>
<evidence type="ECO:0000256" key="1">
    <source>
        <dbReference type="SAM" id="MobiDB-lite"/>
    </source>
</evidence>
<feature type="compositionally biased region" description="Basic and acidic residues" evidence="1">
    <location>
        <begin position="296"/>
        <end position="306"/>
    </location>
</feature>
<name>A0A9E7HC22_9LILI</name>
<evidence type="ECO:0000313" key="3">
    <source>
        <dbReference type="Proteomes" id="UP001055439"/>
    </source>
</evidence>
<dbReference type="EMBL" id="CP097510">
    <property type="protein sequence ID" value="URE28528.1"/>
    <property type="molecule type" value="Genomic_DNA"/>
</dbReference>
<sequence>MLQQSSSHNSHNKGSKIKTVIQISLLLAVIVWLVNHINKNAHAGGDQQNLDQGKEVDFGQKGIAGSENVIIIDGQRNDFDETSEAVDQAEAIGQHTEEKTEGESLSTELEISQDAISSSGQREKPEEQPGNKDGNDGSSTNSRDVATGNDTSNDKEDALQLPSQRDSENSLDQYEGNNLGDTSVEQSRLVPLDETKNDTEEAITSNENRFLSSENQIEGGEKTDEVERDAIDSNGGVKPETEGSCEDSCEDATNSASLDDAKISLPKEENEMSIDNDSSEKSTLDSQGDNSIDPETTEHPPSETLS</sequence>
<accession>A0A9E7HC22</accession>
<feature type="compositionally biased region" description="Basic and acidic residues" evidence="1">
    <location>
        <begin position="219"/>
        <end position="231"/>
    </location>
</feature>
<evidence type="ECO:0000313" key="2">
    <source>
        <dbReference type="EMBL" id="URE28528.1"/>
    </source>
</evidence>
<feature type="compositionally biased region" description="Basic and acidic residues" evidence="1">
    <location>
        <begin position="259"/>
        <end position="270"/>
    </location>
</feature>
<feature type="compositionally biased region" description="Polar residues" evidence="1">
    <location>
        <begin position="103"/>
        <end position="120"/>
    </location>
</feature>
<feature type="compositionally biased region" description="Polar residues" evidence="1">
    <location>
        <begin position="170"/>
        <end position="186"/>
    </location>
</feature>
<gene>
    <name evidence="2" type="ORF">MUK42_12109</name>
</gene>
<dbReference type="Proteomes" id="UP001055439">
    <property type="component" value="Chromosome 8"/>
</dbReference>
<feature type="region of interest" description="Disordered" evidence="1">
    <location>
        <begin position="81"/>
        <end position="306"/>
    </location>
</feature>
<feature type="compositionally biased region" description="Polar residues" evidence="1">
    <location>
        <begin position="136"/>
        <end position="151"/>
    </location>
</feature>
<feature type="compositionally biased region" description="Polar residues" evidence="1">
    <location>
        <begin position="202"/>
        <end position="216"/>
    </location>
</feature>
<proteinExistence type="predicted"/>
<dbReference type="EMBL" id="CP097510">
    <property type="protein sequence ID" value="URE28529.1"/>
    <property type="molecule type" value="Genomic_DNA"/>
</dbReference>